<dbReference type="Pfam" id="PF13439">
    <property type="entry name" value="Glyco_transf_4"/>
    <property type="match status" value="1"/>
</dbReference>
<dbReference type="EMBL" id="LM995447">
    <property type="protein sequence ID" value="CDZ23846.1"/>
    <property type="molecule type" value="Genomic_DNA"/>
</dbReference>
<dbReference type="Gene3D" id="3.40.50.2000">
    <property type="entry name" value="Glycogen Phosphorylase B"/>
    <property type="match status" value="2"/>
</dbReference>
<evidence type="ECO:0000259" key="1">
    <source>
        <dbReference type="Pfam" id="PF00534"/>
    </source>
</evidence>
<organism evidence="3 4">
    <name type="scientific">[Clostridium] cellulosi</name>
    <dbReference type="NCBI Taxonomy" id="29343"/>
    <lineage>
        <taxon>Bacteria</taxon>
        <taxon>Bacillati</taxon>
        <taxon>Bacillota</taxon>
        <taxon>Clostridia</taxon>
        <taxon>Eubacteriales</taxon>
        <taxon>Oscillospiraceae</taxon>
        <taxon>Oscillospiraceae incertae sedis</taxon>
    </lineage>
</organism>
<keyword evidence="3" id="KW-0808">Transferase</keyword>
<proteinExistence type="predicted"/>
<feature type="domain" description="Glycosyltransferase subfamily 4-like N-terminal" evidence="2">
    <location>
        <begin position="16"/>
        <end position="203"/>
    </location>
</feature>
<dbReference type="Proteomes" id="UP000032431">
    <property type="component" value="Chromosome I"/>
</dbReference>
<dbReference type="Pfam" id="PF00534">
    <property type="entry name" value="Glycos_transf_1"/>
    <property type="match status" value="1"/>
</dbReference>
<evidence type="ECO:0000313" key="4">
    <source>
        <dbReference type="Proteomes" id="UP000032431"/>
    </source>
</evidence>
<reference evidence="4" key="1">
    <citation type="submission" date="2014-07" db="EMBL/GenBank/DDBJ databases">
        <authorList>
            <person name="Wibberg D."/>
        </authorList>
    </citation>
    <scope>NUCLEOTIDE SEQUENCE [LARGE SCALE GENOMIC DNA]</scope>
    <source>
        <strain evidence="4">DG5</strain>
    </source>
</reference>
<protein>
    <submittedName>
        <fullName evidence="3">Glycosyl transferase group 1</fullName>
    </submittedName>
</protein>
<dbReference type="CDD" id="cd03794">
    <property type="entry name" value="GT4_WbuB-like"/>
    <property type="match status" value="1"/>
</dbReference>
<dbReference type="SUPFAM" id="SSF53756">
    <property type="entry name" value="UDP-Glycosyltransferase/glycogen phosphorylase"/>
    <property type="match status" value="1"/>
</dbReference>
<dbReference type="PATRIC" id="fig|29343.3.peg.751"/>
<evidence type="ECO:0000313" key="3">
    <source>
        <dbReference type="EMBL" id="CDZ23846.1"/>
    </source>
</evidence>
<dbReference type="AlphaFoldDB" id="A0A078KJR1"/>
<dbReference type="PANTHER" id="PTHR12526:SF622">
    <property type="entry name" value="GLYCOSYLTRANSFERASE (GROUP I)"/>
    <property type="match status" value="1"/>
</dbReference>
<dbReference type="STRING" id="29343.CCDG5_0717"/>
<evidence type="ECO:0000259" key="2">
    <source>
        <dbReference type="Pfam" id="PF13439"/>
    </source>
</evidence>
<dbReference type="KEGG" id="ccel:CCDG5_0717"/>
<dbReference type="InterPro" id="IPR028098">
    <property type="entry name" value="Glyco_trans_4-like_N"/>
</dbReference>
<dbReference type="PANTHER" id="PTHR12526">
    <property type="entry name" value="GLYCOSYLTRANSFERASE"/>
    <property type="match status" value="1"/>
</dbReference>
<dbReference type="GO" id="GO:0016757">
    <property type="term" value="F:glycosyltransferase activity"/>
    <property type="evidence" value="ECO:0007669"/>
    <property type="project" value="InterPro"/>
</dbReference>
<accession>A0A078KJR1</accession>
<dbReference type="OrthoDB" id="9811902at2"/>
<name>A0A078KJR1_9FIRM</name>
<keyword evidence="4" id="KW-1185">Reference proteome</keyword>
<sequence>MRILLINHYAGSVYHGMEFRPYYMAREWVKRGNEVTILAADFSHLRKKNPDIKTDFTEENIDGITYLWVKTPSYHGNGVGRALNIAAFYFKLKAHAKQIAQKYKPEAVIASSTYPFDSYVAKKIADLSGGRFYFEIHDLWPLTQIEIYGLKTSNPYVRMLQKAEDFSFKNAKKVISILPHAYIHMEERGVSRDKFTYVPNGVIPAEIETNTNLCSQAETLSKLRQEGYFIAAYTGNHASANALENFIGAAALLKDEKVKFVLVGSGNEKERLIKLAKEKSPDNVIFLDPVAKKDMGQLLSNVDAAYMGLSKCRLFHYGVSPNKLFDYMLAARPIIYAVDSSNNPVEEAQCGVSAPDGTPQSIAEAVRKLMSATEEEREEMGRRGREYVLKNNDYAVLAEKFLDALR</sequence>
<feature type="domain" description="Glycosyl transferase family 1" evidence="1">
    <location>
        <begin position="224"/>
        <end position="386"/>
    </location>
</feature>
<gene>
    <name evidence="3" type="ORF">CCDG5_0717</name>
</gene>
<dbReference type="InterPro" id="IPR001296">
    <property type="entry name" value="Glyco_trans_1"/>
</dbReference>
<dbReference type="HOGENOM" id="CLU_009583_11_2_9"/>